<dbReference type="AlphaFoldDB" id="A0AAV7RER4"/>
<reference evidence="2" key="1">
    <citation type="journal article" date="2022" name="bioRxiv">
        <title>Sequencing and chromosome-scale assembly of the giantPleurodeles waltlgenome.</title>
        <authorList>
            <person name="Brown T."/>
            <person name="Elewa A."/>
            <person name="Iarovenko S."/>
            <person name="Subramanian E."/>
            <person name="Araus A.J."/>
            <person name="Petzold A."/>
            <person name="Susuki M."/>
            <person name="Suzuki K.-i.T."/>
            <person name="Hayashi T."/>
            <person name="Toyoda A."/>
            <person name="Oliveira C."/>
            <person name="Osipova E."/>
            <person name="Leigh N.D."/>
            <person name="Simon A."/>
            <person name="Yun M.H."/>
        </authorList>
    </citation>
    <scope>NUCLEOTIDE SEQUENCE</scope>
    <source>
        <strain evidence="2">20211129_DDA</strain>
        <tissue evidence="2">Liver</tissue>
    </source>
</reference>
<evidence type="ECO:0000256" key="1">
    <source>
        <dbReference type="SAM" id="MobiDB-lite"/>
    </source>
</evidence>
<evidence type="ECO:0000313" key="3">
    <source>
        <dbReference type="Proteomes" id="UP001066276"/>
    </source>
</evidence>
<dbReference type="EMBL" id="JANPWB010000009">
    <property type="protein sequence ID" value="KAJ1150819.1"/>
    <property type="molecule type" value="Genomic_DNA"/>
</dbReference>
<dbReference type="Proteomes" id="UP001066276">
    <property type="component" value="Chromosome 5"/>
</dbReference>
<evidence type="ECO:0000313" key="2">
    <source>
        <dbReference type="EMBL" id="KAJ1150819.1"/>
    </source>
</evidence>
<name>A0AAV7RER4_PLEWA</name>
<feature type="region of interest" description="Disordered" evidence="1">
    <location>
        <begin position="1"/>
        <end position="46"/>
    </location>
</feature>
<sequence length="127" mass="13394">MQQGRPETDGAPAAGGRALVLWGRAQSPAVQSGGTGTQPQRHPRLPPSVPAGCYLAGVQKICGCTGLRQSSWGRSQRCGTVLKHLSATAQETARVTLVRTRGEGIPSRTDTQRPARGLFLSDIGFCK</sequence>
<proteinExistence type="predicted"/>
<organism evidence="2 3">
    <name type="scientific">Pleurodeles waltl</name>
    <name type="common">Iberian ribbed newt</name>
    <dbReference type="NCBI Taxonomy" id="8319"/>
    <lineage>
        <taxon>Eukaryota</taxon>
        <taxon>Metazoa</taxon>
        <taxon>Chordata</taxon>
        <taxon>Craniata</taxon>
        <taxon>Vertebrata</taxon>
        <taxon>Euteleostomi</taxon>
        <taxon>Amphibia</taxon>
        <taxon>Batrachia</taxon>
        <taxon>Caudata</taxon>
        <taxon>Salamandroidea</taxon>
        <taxon>Salamandridae</taxon>
        <taxon>Pleurodelinae</taxon>
        <taxon>Pleurodeles</taxon>
    </lineage>
</organism>
<accession>A0AAV7RER4</accession>
<protein>
    <submittedName>
        <fullName evidence="2">Uncharacterized protein</fullName>
    </submittedName>
</protein>
<keyword evidence="3" id="KW-1185">Reference proteome</keyword>
<feature type="compositionally biased region" description="Polar residues" evidence="1">
    <location>
        <begin position="28"/>
        <end position="40"/>
    </location>
</feature>
<comment type="caution">
    <text evidence="2">The sequence shown here is derived from an EMBL/GenBank/DDBJ whole genome shotgun (WGS) entry which is preliminary data.</text>
</comment>
<gene>
    <name evidence="2" type="ORF">NDU88_003608</name>
</gene>